<dbReference type="KEGG" id="poz:I0K15_06270"/>
<accession>A0A7S9QEM3</accession>
<reference evidence="1 2" key="1">
    <citation type="submission" date="2020-11" db="EMBL/GenBank/DDBJ databases">
        <title>Description of Pontivivens ytuae sp. nov. isolated from deep sea sediment of Mariana Trench.</title>
        <authorList>
            <person name="Wang Z."/>
            <person name="Sun Q.-L."/>
            <person name="Xu X.-D."/>
            <person name="Tang Y.-Z."/>
            <person name="Zhang J."/>
        </authorList>
    </citation>
    <scope>NUCLEOTIDE SEQUENCE [LARGE SCALE GENOMIC DNA]</scope>
    <source>
        <strain evidence="1 2">MT2928</strain>
    </source>
</reference>
<protein>
    <recommendedName>
        <fullName evidence="3">Ava_C0101 and related proteins</fullName>
    </recommendedName>
</protein>
<name>A0A7S9QEM3_9RHOB</name>
<evidence type="ECO:0000313" key="1">
    <source>
        <dbReference type="EMBL" id="QPH55341.1"/>
    </source>
</evidence>
<dbReference type="AlphaFoldDB" id="A0A7S9QEM3"/>
<dbReference type="InterPro" id="IPR046038">
    <property type="entry name" value="DUF5996"/>
</dbReference>
<dbReference type="RefSeq" id="WP_196104540.1">
    <property type="nucleotide sequence ID" value="NZ_CP064942.1"/>
</dbReference>
<dbReference type="EMBL" id="CP064942">
    <property type="protein sequence ID" value="QPH55341.1"/>
    <property type="molecule type" value="Genomic_DNA"/>
</dbReference>
<dbReference type="Proteomes" id="UP000594800">
    <property type="component" value="Chromosome"/>
</dbReference>
<gene>
    <name evidence="1" type="ORF">I0K15_06270</name>
</gene>
<proteinExistence type="predicted"/>
<keyword evidence="2" id="KW-1185">Reference proteome</keyword>
<organism evidence="1 2">
    <name type="scientific">Pontivivens ytuae</name>
    <dbReference type="NCBI Taxonomy" id="2789856"/>
    <lineage>
        <taxon>Bacteria</taxon>
        <taxon>Pseudomonadati</taxon>
        <taxon>Pseudomonadota</taxon>
        <taxon>Alphaproteobacteria</taxon>
        <taxon>Rhodobacterales</taxon>
        <taxon>Paracoccaceae</taxon>
        <taxon>Pontivivens</taxon>
    </lineage>
</organism>
<dbReference type="Pfam" id="PF19459">
    <property type="entry name" value="DUF5996"/>
    <property type="match status" value="1"/>
</dbReference>
<evidence type="ECO:0000313" key="2">
    <source>
        <dbReference type="Proteomes" id="UP000594800"/>
    </source>
</evidence>
<sequence>MTRPGLPPLPYDEWRETRDSLHLFCQIVGKMRMGAHPKLNHWWHVTLYPDTRGLTTGRVPCGNGAFRIDLDLLDHVVRVTANDGRHTGFDIPGLSAAGFLERLRTEMKDLGFEVPIVAKPYEHPSTIPFEEDTAPRVYDTEAATRYWQALCSIASIFETWRGRFAGKQTPVHLFWHSFDLVVTRFSGRAAPMESENQVEREAYSHEVVSVGFWPGDAKVRKPAFYAYAYPEPAGLRELALPHGEIIAQGGGSLALLDYETMRTAEDPPAVLLDFLDGFYEGAARLGGWEQAAMAPPHRVEAVSPA</sequence>
<evidence type="ECO:0008006" key="3">
    <source>
        <dbReference type="Google" id="ProtNLM"/>
    </source>
</evidence>